<evidence type="ECO:0000313" key="1">
    <source>
        <dbReference type="EMBL" id="GAU99576.1"/>
    </source>
</evidence>
<proteinExistence type="predicted"/>
<accession>A0A1D1VD54</accession>
<gene>
    <name evidence="1" type="primary">RvY_10556</name>
    <name evidence="1" type="synonym">RvY_10556.1</name>
    <name evidence="1" type="ORF">RvY_10556-1</name>
</gene>
<keyword evidence="2" id="KW-1185">Reference proteome</keyword>
<comment type="caution">
    <text evidence="1">The sequence shown here is derived from an EMBL/GenBank/DDBJ whole genome shotgun (WGS) entry which is preliminary data.</text>
</comment>
<evidence type="ECO:0000313" key="2">
    <source>
        <dbReference type="Proteomes" id="UP000186922"/>
    </source>
</evidence>
<dbReference type="Proteomes" id="UP000186922">
    <property type="component" value="Unassembled WGS sequence"/>
</dbReference>
<name>A0A1D1VD54_RAMVA</name>
<organism evidence="1 2">
    <name type="scientific">Ramazzottius varieornatus</name>
    <name type="common">Water bear</name>
    <name type="synonym">Tardigrade</name>
    <dbReference type="NCBI Taxonomy" id="947166"/>
    <lineage>
        <taxon>Eukaryota</taxon>
        <taxon>Metazoa</taxon>
        <taxon>Ecdysozoa</taxon>
        <taxon>Tardigrada</taxon>
        <taxon>Eutardigrada</taxon>
        <taxon>Parachela</taxon>
        <taxon>Hypsibioidea</taxon>
        <taxon>Ramazzottiidae</taxon>
        <taxon>Ramazzottius</taxon>
    </lineage>
</organism>
<reference evidence="1 2" key="1">
    <citation type="journal article" date="2016" name="Nat. Commun.">
        <title>Extremotolerant tardigrade genome and improved radiotolerance of human cultured cells by tardigrade-unique protein.</title>
        <authorList>
            <person name="Hashimoto T."/>
            <person name="Horikawa D.D."/>
            <person name="Saito Y."/>
            <person name="Kuwahara H."/>
            <person name="Kozuka-Hata H."/>
            <person name="Shin-I T."/>
            <person name="Minakuchi Y."/>
            <person name="Ohishi K."/>
            <person name="Motoyama A."/>
            <person name="Aizu T."/>
            <person name="Enomoto A."/>
            <person name="Kondo K."/>
            <person name="Tanaka S."/>
            <person name="Hara Y."/>
            <person name="Koshikawa S."/>
            <person name="Sagara H."/>
            <person name="Miura T."/>
            <person name="Yokobori S."/>
            <person name="Miyagawa K."/>
            <person name="Suzuki Y."/>
            <person name="Kubo T."/>
            <person name="Oyama M."/>
            <person name="Kohara Y."/>
            <person name="Fujiyama A."/>
            <person name="Arakawa K."/>
            <person name="Katayama T."/>
            <person name="Toyoda A."/>
            <person name="Kunieda T."/>
        </authorList>
    </citation>
    <scope>NUCLEOTIDE SEQUENCE [LARGE SCALE GENOMIC DNA]</scope>
    <source>
        <strain evidence="1 2">YOKOZUNA-1</strain>
    </source>
</reference>
<dbReference type="EMBL" id="BDGG01000005">
    <property type="protein sequence ID" value="GAU99576.1"/>
    <property type="molecule type" value="Genomic_DNA"/>
</dbReference>
<sequence>MAHHTAAKHWNNNYVCFSPFFGLRTYTDCILCLLISNRTYYRYVSGRILEAGVVESILDEESPSVQHALEYLLEILVDRFPTARRFWTFGTGEIRFTEWKCPIRPGVPRSTVLQVCE</sequence>
<protein>
    <submittedName>
        <fullName evidence="1">Uncharacterized protein</fullName>
    </submittedName>
</protein>
<dbReference type="AlphaFoldDB" id="A0A1D1VD54"/>